<protein>
    <submittedName>
        <fullName evidence="3">TadE-like protein</fullName>
    </submittedName>
</protein>
<dbReference type="Pfam" id="PF07811">
    <property type="entry name" value="TadE"/>
    <property type="match status" value="1"/>
</dbReference>
<evidence type="ECO:0000313" key="3">
    <source>
        <dbReference type="EMBL" id="RPF49577.1"/>
    </source>
</evidence>
<evidence type="ECO:0000259" key="2">
    <source>
        <dbReference type="Pfam" id="PF07811"/>
    </source>
</evidence>
<dbReference type="AlphaFoldDB" id="A0A3N5AXB3"/>
<feature type="compositionally biased region" description="Basic and acidic residues" evidence="1">
    <location>
        <begin position="232"/>
        <end position="247"/>
    </location>
</feature>
<sequence length="340" mass="37537">MLKRLRDESGMTTVEWLLISPFALFFILASIQILQALVAQNVAASAAREAARTYAVYHDAALARQRADEVISGTLPTGRENWANAAAVVQPFPGNSRIPSVQEGFGVAYSPDLAGAKETKDGAELPVAVTLLPVGPNLKGVNLSYHVVDQNKVLVWDGARTPVGDLNQRESKTVDLRIPQKDLELLQKGFTLRLDLVKEGQWWASQRGSPCRDVSGKDICAMLDVKKQLDEARKQAEEAKKQMEQSKQEGVAQGPAPEPKEGQLSMTDKPHKERDYDCNFDPEKDVKLYDDGVYCTAVVDYHIRTICPALPKLFNPDASAWAKWIDVSGKAVFKHELETP</sequence>
<accession>A0A3N5AXB3</accession>
<dbReference type="InterPro" id="IPR012495">
    <property type="entry name" value="TadE-like_dom"/>
</dbReference>
<comment type="caution">
    <text evidence="3">The sequence shown here is derived from an EMBL/GenBank/DDBJ whole genome shotgun (WGS) entry which is preliminary data.</text>
</comment>
<feature type="region of interest" description="Disordered" evidence="1">
    <location>
        <begin position="232"/>
        <end position="276"/>
    </location>
</feature>
<dbReference type="Proteomes" id="UP000282654">
    <property type="component" value="Unassembled WGS sequence"/>
</dbReference>
<reference evidence="3 4" key="1">
    <citation type="submission" date="2018-11" db="EMBL/GenBank/DDBJ databases">
        <title>Genomic Encyclopedia of Type Strains, Phase IV (KMG-IV): sequencing the most valuable type-strain genomes for metagenomic binning, comparative biology and taxonomic classification.</title>
        <authorList>
            <person name="Goeker M."/>
        </authorList>
    </citation>
    <scope>NUCLEOTIDE SEQUENCE [LARGE SCALE GENOMIC DNA]</scope>
    <source>
        <strain evidence="3 4">DSM 102936</strain>
    </source>
</reference>
<organism evidence="3 4">
    <name type="scientific">Thermodesulfitimonas autotrophica</name>
    <dbReference type="NCBI Taxonomy" id="1894989"/>
    <lineage>
        <taxon>Bacteria</taxon>
        <taxon>Bacillati</taxon>
        <taxon>Bacillota</taxon>
        <taxon>Clostridia</taxon>
        <taxon>Thermoanaerobacterales</taxon>
        <taxon>Thermoanaerobacteraceae</taxon>
        <taxon>Thermodesulfitimonas</taxon>
    </lineage>
</organism>
<name>A0A3N5AXB3_9THEO</name>
<gene>
    <name evidence="3" type="ORF">EDD75_0395</name>
</gene>
<dbReference type="EMBL" id="RKRE01000001">
    <property type="protein sequence ID" value="RPF49577.1"/>
    <property type="molecule type" value="Genomic_DNA"/>
</dbReference>
<proteinExistence type="predicted"/>
<dbReference type="RefSeq" id="WP_123927244.1">
    <property type="nucleotide sequence ID" value="NZ_RKRE01000001.1"/>
</dbReference>
<keyword evidence="4" id="KW-1185">Reference proteome</keyword>
<evidence type="ECO:0000313" key="4">
    <source>
        <dbReference type="Proteomes" id="UP000282654"/>
    </source>
</evidence>
<dbReference type="OrthoDB" id="1724660at2"/>
<feature type="domain" description="TadE-like" evidence="2">
    <location>
        <begin position="10"/>
        <end position="52"/>
    </location>
</feature>
<evidence type="ECO:0000256" key="1">
    <source>
        <dbReference type="SAM" id="MobiDB-lite"/>
    </source>
</evidence>